<dbReference type="AlphaFoldDB" id="A0A2G7GBT5"/>
<dbReference type="InterPro" id="IPR011021">
    <property type="entry name" value="Arrestin-like_N"/>
</dbReference>
<dbReference type="OrthoDB" id="2283785at2759"/>
<dbReference type="EMBL" id="NEXV01000011">
    <property type="protein sequence ID" value="PIG90304.1"/>
    <property type="molecule type" value="Genomic_DNA"/>
</dbReference>
<dbReference type="Gene3D" id="2.60.40.640">
    <property type="match status" value="1"/>
</dbReference>
<dbReference type="Proteomes" id="UP000325558">
    <property type="component" value="Unassembled WGS sequence"/>
</dbReference>
<keyword evidence="4" id="KW-1185">Reference proteome</keyword>
<organism evidence="3 4">
    <name type="scientific">Aspergillus arachidicola</name>
    <dbReference type="NCBI Taxonomy" id="656916"/>
    <lineage>
        <taxon>Eukaryota</taxon>
        <taxon>Fungi</taxon>
        <taxon>Dikarya</taxon>
        <taxon>Ascomycota</taxon>
        <taxon>Pezizomycotina</taxon>
        <taxon>Eurotiomycetes</taxon>
        <taxon>Eurotiomycetidae</taxon>
        <taxon>Eurotiales</taxon>
        <taxon>Aspergillaceae</taxon>
        <taxon>Aspergillus</taxon>
        <taxon>Aspergillus subgen. Circumdati</taxon>
    </lineage>
</organism>
<evidence type="ECO:0000259" key="1">
    <source>
        <dbReference type="Pfam" id="PF00339"/>
    </source>
</evidence>
<evidence type="ECO:0000313" key="3">
    <source>
        <dbReference type="EMBL" id="PIG90304.1"/>
    </source>
</evidence>
<evidence type="ECO:0000313" key="2">
    <source>
        <dbReference type="EMBL" id="KAE8339787.1"/>
    </source>
</evidence>
<dbReference type="PANTHER" id="PTHR31904:SF1">
    <property type="entry name" value="BYPASS OF STOP CODON PROTEIN 5-RELATED"/>
    <property type="match status" value="1"/>
</dbReference>
<sequence length="455" mass="51364">MKCNVISESWFTRRPRISIELSGQKDGSFSSYTTSDKVEGTATIIADHDTKYNHIKITFEGATRVYTERPASVPRGRYLAVWDTFLRLQHPLDTSLQPNERVFRKGQPVTIPFTFTIPDRLPPQSCEHPVDHDYVHQRHTRLPPTLEYFKTASSSKSSIDDLSPRMCRIDYFVKVTIQKHSGVGPLAARIKKVHLVPVHDDELPLVVCVDEKDYCWRKEVELRRGMLRDRMGRLQMVASQPGPILVTPGCRVSELVSSAATVQVRFDPVGDEPPPVLKCLRTKLKASTFYASCPWTNIPSYSTMSRPRIHPGPFERTIPVSSLCVASVEWEKQELDASRNLNDPAPVLCPQKPMIRNPAIYYTACLIVPITLPQNKILVPTFHSCFISRTYTLEIELLYHTTYVTMSTAVKLKVPLHVASSRRPDDPRHDSFDLAISSLPGGSTAQGPVLPCYQI</sequence>
<dbReference type="EMBL" id="ML737154">
    <property type="protein sequence ID" value="KAE8339787.1"/>
    <property type="molecule type" value="Genomic_DNA"/>
</dbReference>
<dbReference type="PANTHER" id="PTHR31904">
    <property type="entry name" value="BYPASS OF STOP CODON PROTEIN 5-RELATED"/>
    <property type="match status" value="1"/>
</dbReference>
<dbReference type="Pfam" id="PF00339">
    <property type="entry name" value="Arrestin_N"/>
    <property type="match status" value="1"/>
</dbReference>
<dbReference type="InterPro" id="IPR039634">
    <property type="entry name" value="Bul1-like"/>
</dbReference>
<accession>A0A2G7GBT5</accession>
<dbReference type="InterPro" id="IPR014752">
    <property type="entry name" value="Arrestin-like_C"/>
</dbReference>
<evidence type="ECO:0000313" key="4">
    <source>
        <dbReference type="Proteomes" id="UP000231358"/>
    </source>
</evidence>
<proteinExistence type="predicted"/>
<reference evidence="2" key="2">
    <citation type="submission" date="2019-04" db="EMBL/GenBank/DDBJ databases">
        <title>Friends and foes A comparative genomics study of 23 Aspergillus species from section Flavi.</title>
        <authorList>
            <consortium name="DOE Joint Genome Institute"/>
            <person name="Kjaerbolling I."/>
            <person name="Vesth T."/>
            <person name="Frisvad J.C."/>
            <person name="Nybo J.L."/>
            <person name="Theobald S."/>
            <person name="Kildgaard S."/>
            <person name="Isbrandt T."/>
            <person name="Kuo A."/>
            <person name="Sato A."/>
            <person name="Lyhne E.K."/>
            <person name="Kogle M.E."/>
            <person name="Wiebenga A."/>
            <person name="Kun R.S."/>
            <person name="Lubbers R.J."/>
            <person name="Makela M.R."/>
            <person name="Barry K."/>
            <person name="Chovatia M."/>
            <person name="Clum A."/>
            <person name="Daum C."/>
            <person name="Haridas S."/>
            <person name="He G."/>
            <person name="LaButti K."/>
            <person name="Lipzen A."/>
            <person name="Mondo S."/>
            <person name="Riley R."/>
            <person name="Salamov A."/>
            <person name="Simmons B.A."/>
            <person name="Magnuson J.K."/>
            <person name="Henrissat B."/>
            <person name="Mortensen U.H."/>
            <person name="Larsen T.O."/>
            <person name="Devries R.P."/>
            <person name="Grigoriev I.V."/>
            <person name="Machida M."/>
            <person name="Baker S.E."/>
            <person name="Andersen M.R."/>
        </authorList>
    </citation>
    <scope>NUCLEOTIDE SEQUENCE</scope>
    <source>
        <strain evidence="2">CBS 117612</strain>
    </source>
</reference>
<dbReference type="STRING" id="656916.A0A2G7GBT5"/>
<dbReference type="Proteomes" id="UP000231358">
    <property type="component" value="Unassembled WGS sequence"/>
</dbReference>
<name>A0A2G7GBT5_9EURO</name>
<gene>
    <name evidence="3" type="ORF">AARAC_010815</name>
    <name evidence="2" type="ORF">BDV24DRAFT_165107</name>
</gene>
<reference evidence="3 4" key="1">
    <citation type="submission" date="2017-05" db="EMBL/GenBank/DDBJ databases">
        <title>Genome sequence for an aflatoxigenic pathogen of Argentinian peanut, Aspergillus arachidicola.</title>
        <authorList>
            <person name="Moore G."/>
            <person name="Beltz S.B."/>
            <person name="Mack B.M."/>
        </authorList>
    </citation>
    <scope>NUCLEOTIDE SEQUENCE [LARGE SCALE GENOMIC DNA]</scope>
    <source>
        <strain evidence="3 4">CBS 117610</strain>
    </source>
</reference>
<feature type="domain" description="Arrestin-like N-terminal" evidence="1">
    <location>
        <begin position="31"/>
        <end position="184"/>
    </location>
</feature>
<protein>
    <recommendedName>
        <fullName evidence="1">Arrestin-like N-terminal domain-containing protein</fullName>
    </recommendedName>
</protein>